<keyword evidence="1" id="KW-1133">Transmembrane helix</keyword>
<protein>
    <submittedName>
        <fullName evidence="2">Uncharacterized protein</fullName>
    </submittedName>
</protein>
<organism evidence="2 3">
    <name type="scientific">Methanocaldococcus jannaschii</name>
    <dbReference type="NCBI Taxonomy" id="2190"/>
    <lineage>
        <taxon>Archaea</taxon>
        <taxon>Methanobacteriati</taxon>
        <taxon>Methanobacteriota</taxon>
        <taxon>Methanomada group</taxon>
        <taxon>Methanococci</taxon>
        <taxon>Methanococcales</taxon>
        <taxon>Methanocaldococcaceae</taxon>
        <taxon>Methanocaldococcus</taxon>
    </lineage>
</organism>
<sequence>MLPKKIDYIKIALIVVGIIALFLPWLTISASTINIKTDEGIHLSVNLAPFRVSSDIKSDTNNIFVEMMMPYVKQYFDMAVKEKMSTFMMIFGIIPIILYIASIFVDKKAVVVGAGIAGITCASIFVVLFTVGLNSSDSGLALTGGKEVTPIDLITGVVNEKSSYLSKDIIKIQVGTGWYLTMIIGLALIAYPFIRKV</sequence>
<proteinExistence type="predicted"/>
<comment type="caution">
    <text evidence="2">The sequence shown here is derived from an EMBL/GenBank/DDBJ whole genome shotgun (WGS) entry which is preliminary data.</text>
</comment>
<dbReference type="AlphaFoldDB" id="A0A832T7L7"/>
<feature type="transmembrane region" description="Helical" evidence="1">
    <location>
        <begin position="86"/>
        <end position="105"/>
    </location>
</feature>
<evidence type="ECO:0000313" key="2">
    <source>
        <dbReference type="EMBL" id="HII59773.1"/>
    </source>
</evidence>
<feature type="transmembrane region" description="Helical" evidence="1">
    <location>
        <begin position="12"/>
        <end position="33"/>
    </location>
</feature>
<keyword evidence="1" id="KW-0812">Transmembrane</keyword>
<dbReference type="EMBL" id="DUJR01000023">
    <property type="protein sequence ID" value="HII59773.1"/>
    <property type="molecule type" value="Genomic_DNA"/>
</dbReference>
<evidence type="ECO:0000256" key="1">
    <source>
        <dbReference type="SAM" id="Phobius"/>
    </source>
</evidence>
<accession>A0A832T7L7</accession>
<dbReference type="RefSeq" id="WP_010870493.1">
    <property type="nucleotide sequence ID" value="NC_000909.1"/>
</dbReference>
<reference evidence="2" key="1">
    <citation type="journal article" date="2020" name="bioRxiv">
        <title>A rank-normalized archaeal taxonomy based on genome phylogeny resolves widespread incomplete and uneven classifications.</title>
        <authorList>
            <person name="Rinke C."/>
            <person name="Chuvochina M."/>
            <person name="Mussig A.J."/>
            <person name="Chaumeil P.-A."/>
            <person name="Waite D.W."/>
            <person name="Whitman W.B."/>
            <person name="Parks D.H."/>
            <person name="Hugenholtz P."/>
        </authorList>
    </citation>
    <scope>NUCLEOTIDE SEQUENCE</scope>
    <source>
        <strain evidence="2">UBA8849</strain>
    </source>
</reference>
<dbReference type="Proteomes" id="UP000645676">
    <property type="component" value="Unassembled WGS sequence"/>
</dbReference>
<feature type="transmembrane region" description="Helical" evidence="1">
    <location>
        <begin position="176"/>
        <end position="194"/>
    </location>
</feature>
<name>A0A832T7L7_9EURY</name>
<keyword evidence="1" id="KW-0472">Membrane</keyword>
<gene>
    <name evidence="2" type="ORF">HA335_04215</name>
</gene>
<feature type="transmembrane region" description="Helical" evidence="1">
    <location>
        <begin position="112"/>
        <end position="133"/>
    </location>
</feature>
<evidence type="ECO:0000313" key="3">
    <source>
        <dbReference type="Proteomes" id="UP000645676"/>
    </source>
</evidence>